<evidence type="ECO:0000256" key="1">
    <source>
        <dbReference type="ARBA" id="ARBA00022729"/>
    </source>
</evidence>
<name>A0AB36E1S1_9PAST</name>
<protein>
    <recommendedName>
        <fullName evidence="4">Autotransporter domain-containing protein</fullName>
    </recommendedName>
</protein>
<dbReference type="Pfam" id="PF12951">
    <property type="entry name" value="PATR"/>
    <property type="match status" value="4"/>
</dbReference>
<dbReference type="SUPFAM" id="SSF51126">
    <property type="entry name" value="Pectin lyase-like"/>
    <property type="match status" value="3"/>
</dbReference>
<dbReference type="Proteomes" id="UP000092527">
    <property type="component" value="Unassembled WGS sequence"/>
</dbReference>
<dbReference type="InterPro" id="IPR011050">
    <property type="entry name" value="Pectin_lyase_fold/virulence"/>
</dbReference>
<proteinExistence type="predicted"/>
<reference evidence="2 3" key="1">
    <citation type="submission" date="2014-11" db="EMBL/GenBank/DDBJ databases">
        <title>Pan-genome of Gallibacterium spp.</title>
        <authorList>
            <person name="Kudirkiene E."/>
            <person name="Bojesen A.M."/>
        </authorList>
    </citation>
    <scope>NUCLEOTIDE SEQUENCE [LARGE SCALE GENOMIC DNA]</scope>
    <source>
        <strain evidence="2 3">18469/18</strain>
    </source>
</reference>
<keyword evidence="1" id="KW-0732">Signal</keyword>
<organism evidence="2 3">
    <name type="scientific">Gallibacterium salpingitidis</name>
    <dbReference type="NCBI Taxonomy" id="505341"/>
    <lineage>
        <taxon>Bacteria</taxon>
        <taxon>Pseudomonadati</taxon>
        <taxon>Pseudomonadota</taxon>
        <taxon>Gammaproteobacteria</taxon>
        <taxon>Pasteurellales</taxon>
        <taxon>Pasteurellaceae</taxon>
        <taxon>Gallibacterium</taxon>
    </lineage>
</organism>
<sequence>MAANAGTVTITDNAFYASGGTIRDTNTGTITIDNATKSDFDTAVGSKINQRTIGTNGYDGLLTFGLTKSSTLKLTNGSNLVVPHRGSAFAGYQGSNSSHLIIEEGSAYTTEYMILRSGAVVDIKNNSNFTATHSNDFVDIGSGTTVNIDNNSNLNAQGHLTLAGTVNVTNGSAVTTARKLDLSGTLNAHSNSTVTTNTLELKGTLLADSGATIHVTSNNNMNGGTLKIHNGSTYQADNGLWFDSGTNTIDLDNSTFKLNAANMDKAGGAVINFHFKNNSKIIAGGTGAQNLFGNFTSSDTITVTGANTIEVTNAGATTTQFGNMSGMGSIEKTGAGTLVYAGDNTYEGGTTVTAGTLQLGNGGATGKAGTGGIYLASDTTLALNHGAKDFTLDNAISGSGKISQLAANTGTTTVTNDNTGFTGNVEVHSGTLQVGNGDTTGDIGSGTVTLDANTNLKINHNNAYTLDNTVTGEGNLIQAGRDKTSLKAGKTYDYTGKTTVSGSELDIVAGTHISNTSDVLIDSGSDYITEQPNQTKLTVNGQLTTAGHGDVEINNGVFTVNGTATVGNIKSTDNSGNQLATVTVNNGGTLTTKLVDGDTLFAGFKTSPQQDTVTINGTWNASVGKDVTVKQDSNAKITGDNTGKMNKGGAGTLVLTADNSGFAGKTAINAGTLQAGDGGETGTFGAGNITIANGATAAVNRSNDYTLTQQITGTGTLKQDGAGKLILNNAANNVGDTVVNNGTLEVAANLTSTNVHINNGKLAVNDGVTLNSTTVDVGDDNGNADTAVLDNKGTVTATDVNVKKDGKLDSTGTLNASNKLTVDGGTVNSSGTTTAKDIVVDNAGNLNVKGGKTTATGTTKVNNGTVTVDNAAELAGGAVTVGDKDGAAGSAKIDNKGTMEATSVTVNGPDGQVDTTGNLTVDNTLTVDGGKVNVNGGTTTAAITDIKDGAVAVENGAKLDSDTIKVGDGTGNAESASLTNKGTVDSNNITVSKDGKLDNQGTLGDAKKPAITVDGGTLASSGTTNATSLTVNSGAVNVTDGKTSANTTTINDGTVTLTGGELAGGDITIGDKNGAAGSAKLDNQNGKVTAGNITVNGPDGQLDNAKELKATGELKADGGTINSSGTTTAKDIVVDNAGNLNVKGGTTTADTTNIKEGTVTVDNGAKLDGGDITVGDGKDSTAALNANGEVEAKNLTVNGPDGKVAVGDDENKGSLKATESLTVNGGAVAIDNGQVETPKADINDGVVAVAKAAILAAYALNVGDGSGAENTASLTSEGTVTAKDLNVKKDGNLAVNAGEVTAVESAKVDGGTVAIAKDGTLNAGENGDKDFAVNAGNVTVDGTLNARNITSNTAEDGSTDDAKINVGKGANLNLNPQAGDLFAGLNTSKVMQLTLMVH</sequence>
<dbReference type="InterPro" id="IPR012332">
    <property type="entry name" value="Autotransporter_pectin_lyase_C"/>
</dbReference>
<accession>A0AB36E1S1</accession>
<comment type="caution">
    <text evidence="2">The sequence shown here is derived from an EMBL/GenBank/DDBJ whole genome shotgun (WGS) entry which is preliminary data.</text>
</comment>
<evidence type="ECO:0000313" key="2">
    <source>
        <dbReference type="EMBL" id="OBX09709.1"/>
    </source>
</evidence>
<dbReference type="Gene3D" id="2.160.20.20">
    <property type="match status" value="3"/>
</dbReference>
<evidence type="ECO:0008006" key="4">
    <source>
        <dbReference type="Google" id="ProtNLM"/>
    </source>
</evidence>
<gene>
    <name evidence="2" type="ORF">QV09_07455</name>
</gene>
<dbReference type="InterPro" id="IPR013425">
    <property type="entry name" value="Autotrns_rpt"/>
</dbReference>
<evidence type="ECO:0000313" key="3">
    <source>
        <dbReference type="Proteomes" id="UP000092527"/>
    </source>
</evidence>
<dbReference type="EMBL" id="JTJU01000041">
    <property type="protein sequence ID" value="OBX09709.1"/>
    <property type="molecule type" value="Genomic_DNA"/>
</dbReference>
<dbReference type="NCBIfam" id="TIGR02601">
    <property type="entry name" value="autotrns_rpt"/>
    <property type="match status" value="2"/>
</dbReference>